<gene>
    <name evidence="4" type="ORF">GOEFS_022_00290</name>
</gene>
<evidence type="ECO:0000313" key="4">
    <source>
        <dbReference type="EMBL" id="GAB17249.1"/>
    </source>
</evidence>
<dbReference type="AlphaFoldDB" id="H0QWP8"/>
<comment type="caution">
    <text evidence="4">The sequence shown here is derived from an EMBL/GenBank/DDBJ whole genome shotgun (WGS) entry which is preliminary data.</text>
</comment>
<reference evidence="4 5" key="1">
    <citation type="submission" date="2011-12" db="EMBL/GenBank/DDBJ databases">
        <title>Whole genome shotgun sequence of Gordonia effusa NBRC 100432.</title>
        <authorList>
            <person name="Yoshida I."/>
            <person name="Takarada H."/>
            <person name="Hosoyama A."/>
            <person name="Tsuchikane K."/>
            <person name="Katsumata H."/>
            <person name="Yamazaki S."/>
            <person name="Fujita N."/>
        </authorList>
    </citation>
    <scope>NUCLEOTIDE SEQUENCE [LARGE SCALE GENOMIC DNA]</scope>
    <source>
        <strain evidence="4 5">NBRC 100432</strain>
    </source>
</reference>
<dbReference type="InterPro" id="IPR013094">
    <property type="entry name" value="AB_hydrolase_3"/>
</dbReference>
<dbReference type="OrthoDB" id="128186at2"/>
<dbReference type="PANTHER" id="PTHR48081:SF30">
    <property type="entry name" value="ACETYL-HYDROLASE LIPR-RELATED"/>
    <property type="match status" value="1"/>
</dbReference>
<evidence type="ECO:0000256" key="2">
    <source>
        <dbReference type="ARBA" id="ARBA00022801"/>
    </source>
</evidence>
<dbReference type="Gene3D" id="3.40.50.1820">
    <property type="entry name" value="alpha/beta hydrolase"/>
    <property type="match status" value="1"/>
</dbReference>
<feature type="domain" description="Alpha/beta hydrolase fold-3" evidence="3">
    <location>
        <begin position="96"/>
        <end position="302"/>
    </location>
</feature>
<comment type="similarity">
    <text evidence="1">Belongs to the 'GDXG' lipolytic enzyme family.</text>
</comment>
<keyword evidence="2" id="KW-0378">Hydrolase</keyword>
<dbReference type="EMBL" id="BAEH01000022">
    <property type="protein sequence ID" value="GAB17249.1"/>
    <property type="molecule type" value="Genomic_DNA"/>
</dbReference>
<accession>H0QWP8</accession>
<organism evidence="4 5">
    <name type="scientific">Gordonia effusa NBRC 100432</name>
    <dbReference type="NCBI Taxonomy" id="1077974"/>
    <lineage>
        <taxon>Bacteria</taxon>
        <taxon>Bacillati</taxon>
        <taxon>Actinomycetota</taxon>
        <taxon>Actinomycetes</taxon>
        <taxon>Mycobacteriales</taxon>
        <taxon>Gordoniaceae</taxon>
        <taxon>Gordonia</taxon>
    </lineage>
</organism>
<dbReference type="GO" id="GO:0004806">
    <property type="term" value="F:triacylglycerol lipase activity"/>
    <property type="evidence" value="ECO:0007669"/>
    <property type="project" value="TreeGrafter"/>
</dbReference>
<dbReference type="InterPro" id="IPR029058">
    <property type="entry name" value="AB_hydrolase_fold"/>
</dbReference>
<dbReference type="RefSeq" id="WP_007316587.1">
    <property type="nucleotide sequence ID" value="NZ_BAEH01000022.1"/>
</dbReference>
<dbReference type="InterPro" id="IPR050300">
    <property type="entry name" value="GDXG_lipolytic_enzyme"/>
</dbReference>
<evidence type="ECO:0000313" key="5">
    <source>
        <dbReference type="Proteomes" id="UP000035034"/>
    </source>
</evidence>
<dbReference type="Pfam" id="PF07859">
    <property type="entry name" value="Abhydrolase_3"/>
    <property type="match status" value="1"/>
</dbReference>
<evidence type="ECO:0000256" key="1">
    <source>
        <dbReference type="ARBA" id="ARBA00010515"/>
    </source>
</evidence>
<protein>
    <submittedName>
        <fullName evidence="4">Putative carboxylesterase</fullName>
    </submittedName>
</protein>
<sequence length="336" mass="36141">MSEIAIDRVSAEWTHDGTSVMAALASVGARLFVKPVIALWARHPDFPWPYGLFDLLAGVLPAVSGIDRTRVRLPNCTAERQRPADYRPGDEEPRAILYLHGGAFLVGGIRSHRRLVSRLVRTTGIPSLAVNYRKLPKHPISTALEDAMDGLRYLIDSGVAPHNIAVVGDSAGAYLAVSLALEARRGQIGQLGAVGCISPILDLDPTTKLAQPDPDRDPLFPPSALITMWELAQAAEQHKDGIDSLRTAALATASDLAAMPPLLIQIGSGEILRPDSDRLVALSSEGGGQARIEIYNGQIHVFSAGADVIPEGRIALDRLSSHIRRSLLDTKHERVA</sequence>
<keyword evidence="5" id="KW-1185">Reference proteome</keyword>
<dbReference type="STRING" id="1077974.GOEFS_022_00290"/>
<proteinExistence type="inferred from homology"/>
<dbReference type="Proteomes" id="UP000035034">
    <property type="component" value="Unassembled WGS sequence"/>
</dbReference>
<dbReference type="PANTHER" id="PTHR48081">
    <property type="entry name" value="AB HYDROLASE SUPERFAMILY PROTEIN C4A8.06C"/>
    <property type="match status" value="1"/>
</dbReference>
<dbReference type="SUPFAM" id="SSF53474">
    <property type="entry name" value="alpha/beta-Hydrolases"/>
    <property type="match status" value="1"/>
</dbReference>
<name>H0QWP8_9ACTN</name>
<evidence type="ECO:0000259" key="3">
    <source>
        <dbReference type="Pfam" id="PF07859"/>
    </source>
</evidence>
<dbReference type="eggNOG" id="COG0657">
    <property type="taxonomic scope" value="Bacteria"/>
</dbReference>